<dbReference type="Proteomes" id="UP000772618">
    <property type="component" value="Unassembled WGS sequence"/>
</dbReference>
<name>A0ABS5VPM3_9BACT</name>
<accession>A0ABS5VPM3</accession>
<keyword evidence="2" id="KW-1185">Reference proteome</keyword>
<evidence type="ECO:0000313" key="2">
    <source>
        <dbReference type="Proteomes" id="UP000772618"/>
    </source>
</evidence>
<reference evidence="1 2" key="1">
    <citation type="submission" date="2021-05" db="EMBL/GenBank/DDBJ databases">
        <title>A Polyphasic approach of four new species of the genus Ohtaekwangia: Ohtaekwangia histidinii sp. nov., Ohtaekwangia cretensis sp. nov., Ohtaekwangia indiensis sp. nov., Ohtaekwangia reichenbachii sp. nov. from diverse environment.</title>
        <authorList>
            <person name="Octaviana S."/>
        </authorList>
    </citation>
    <scope>NUCLEOTIDE SEQUENCE [LARGE SCALE GENOMIC DNA]</scope>
    <source>
        <strain evidence="1 2">PWU20</strain>
    </source>
</reference>
<dbReference type="EMBL" id="JAHESD010000014">
    <property type="protein sequence ID" value="MBT1703389.1"/>
    <property type="molecule type" value="Genomic_DNA"/>
</dbReference>
<sequence length="87" mass="9763">MDTIAYATSSPYLLKKQNDGKGYRVHLQDTYLSNFKFSTLDVVFNNSGGSTIGNGFLQHYIVTFDFIDKTIYLFPNDHGATLDASIE</sequence>
<evidence type="ECO:0000313" key="1">
    <source>
        <dbReference type="EMBL" id="MBT1703389.1"/>
    </source>
</evidence>
<protein>
    <submittedName>
        <fullName evidence="1">Uncharacterized protein</fullName>
    </submittedName>
</protein>
<dbReference type="RefSeq" id="WP_254153353.1">
    <property type="nucleotide sequence ID" value="NZ_JAHESD010000014.1"/>
</dbReference>
<organism evidence="1 2">
    <name type="scientific">Chryseosolibacter indicus</name>
    <dbReference type="NCBI Taxonomy" id="2782351"/>
    <lineage>
        <taxon>Bacteria</taxon>
        <taxon>Pseudomonadati</taxon>
        <taxon>Bacteroidota</taxon>
        <taxon>Cytophagia</taxon>
        <taxon>Cytophagales</taxon>
        <taxon>Chryseotaleaceae</taxon>
        <taxon>Chryseosolibacter</taxon>
    </lineage>
</organism>
<comment type="caution">
    <text evidence="1">The sequence shown here is derived from an EMBL/GenBank/DDBJ whole genome shotgun (WGS) entry which is preliminary data.</text>
</comment>
<gene>
    <name evidence="1" type="ORF">KK060_08870</name>
</gene>
<proteinExistence type="predicted"/>